<protein>
    <submittedName>
        <fullName evidence="2">Uncharacterized protein</fullName>
    </submittedName>
</protein>
<dbReference type="STRING" id="1617426.TR69_WS6001000129"/>
<name>A0A136M052_9BACT</name>
<evidence type="ECO:0000313" key="2">
    <source>
        <dbReference type="EMBL" id="KXK27256.1"/>
    </source>
</evidence>
<reference evidence="2 3" key="1">
    <citation type="submission" date="2015-02" db="EMBL/GenBank/DDBJ databases">
        <title>Improved understanding of the partial-nitritation anammox process through 23 genomes representing the majority of the microbial community.</title>
        <authorList>
            <person name="Speth D.R."/>
            <person name="In T Zandt M."/>
            <person name="Guerrero Cruz S."/>
            <person name="Jetten M.S."/>
            <person name="Dutilh B.E."/>
        </authorList>
    </citation>
    <scope>NUCLEOTIDE SEQUENCE [LARGE SCALE GENOMIC DNA]</scope>
    <source>
        <strain evidence="2">OLB20</strain>
    </source>
</reference>
<sequence length="62" mass="7088">MNETLGFTGQMMTEPLPQELFPLFATENRPDYDYVWNRIAGEPKPDAQTETPPSTEKSSREP</sequence>
<proteinExistence type="predicted"/>
<evidence type="ECO:0000256" key="1">
    <source>
        <dbReference type="SAM" id="MobiDB-lite"/>
    </source>
</evidence>
<gene>
    <name evidence="2" type="ORF">TR69_WS6001000129</name>
</gene>
<comment type="caution">
    <text evidence="2">The sequence shown here is derived from an EMBL/GenBank/DDBJ whole genome shotgun (WGS) entry which is preliminary data.</text>
</comment>
<dbReference type="EMBL" id="JYNZ01000002">
    <property type="protein sequence ID" value="KXK27256.1"/>
    <property type="molecule type" value="Genomic_DNA"/>
</dbReference>
<evidence type="ECO:0000313" key="3">
    <source>
        <dbReference type="Proteomes" id="UP000070457"/>
    </source>
</evidence>
<feature type="region of interest" description="Disordered" evidence="1">
    <location>
        <begin position="38"/>
        <end position="62"/>
    </location>
</feature>
<dbReference type="Proteomes" id="UP000070457">
    <property type="component" value="Unassembled WGS sequence"/>
</dbReference>
<organism evidence="2 3">
    <name type="scientific">candidate division WS6 bacterium OLB20</name>
    <dbReference type="NCBI Taxonomy" id="1617426"/>
    <lineage>
        <taxon>Bacteria</taxon>
        <taxon>Candidatus Dojkabacteria</taxon>
    </lineage>
</organism>
<accession>A0A136M052</accession>
<dbReference type="AlphaFoldDB" id="A0A136M052"/>